<evidence type="ECO:0000259" key="2">
    <source>
        <dbReference type="Pfam" id="PF19878"/>
    </source>
</evidence>
<accession>A0A2S5TBQ0</accession>
<comment type="caution">
    <text evidence="3">The sequence shown here is derived from an EMBL/GenBank/DDBJ whole genome shotgun (WGS) entry which is preliminary data.</text>
</comment>
<dbReference type="Proteomes" id="UP000238220">
    <property type="component" value="Unassembled WGS sequence"/>
</dbReference>
<proteinExistence type="predicted"/>
<name>A0A2S5TBQ0_9GAMM</name>
<dbReference type="InterPro" id="IPR045556">
    <property type="entry name" value="DUF6351"/>
</dbReference>
<dbReference type="Pfam" id="PF19878">
    <property type="entry name" value="DUF6351"/>
    <property type="match status" value="1"/>
</dbReference>
<reference evidence="3 4" key="1">
    <citation type="submission" date="2018-02" db="EMBL/GenBank/DDBJ databases">
        <title>Genome sequencing of Solimonas sp. HR-BB.</title>
        <authorList>
            <person name="Lee Y."/>
            <person name="Jeon C.O."/>
        </authorList>
    </citation>
    <scope>NUCLEOTIDE SEQUENCE [LARGE SCALE GENOMIC DNA]</scope>
    <source>
        <strain evidence="3 4">HR-BB</strain>
    </source>
</reference>
<evidence type="ECO:0000256" key="1">
    <source>
        <dbReference type="SAM" id="SignalP"/>
    </source>
</evidence>
<evidence type="ECO:0000313" key="4">
    <source>
        <dbReference type="Proteomes" id="UP000238220"/>
    </source>
</evidence>
<dbReference type="RefSeq" id="WP_104231750.1">
    <property type="nucleotide sequence ID" value="NZ_PSNW01000012.1"/>
</dbReference>
<dbReference type="EMBL" id="PSNW01000012">
    <property type="protein sequence ID" value="PPE72434.1"/>
    <property type="molecule type" value="Genomic_DNA"/>
</dbReference>
<keyword evidence="4" id="KW-1185">Reference proteome</keyword>
<feature type="domain" description="DUF6351" evidence="2">
    <location>
        <begin position="56"/>
        <end position="740"/>
    </location>
</feature>
<protein>
    <recommendedName>
        <fullName evidence="2">DUF6351 domain-containing protein</fullName>
    </recommendedName>
</protein>
<dbReference type="AlphaFoldDB" id="A0A2S5TBQ0"/>
<evidence type="ECO:0000313" key="3">
    <source>
        <dbReference type="EMBL" id="PPE72434.1"/>
    </source>
</evidence>
<dbReference type="PROSITE" id="PS51257">
    <property type="entry name" value="PROKAR_LIPOPROTEIN"/>
    <property type="match status" value="1"/>
</dbReference>
<sequence>MIRSACRQVRRGVSAAWTLSFATLLLAASLASCSRSDPASGDTREGGGNNSGAMELRVLSNRPDLISSGDALLEVKLPADADASQLKVTVAGTDASSAFARRADGRVIGLVSGMAIGRNTVSASLPGLGTARLTLTNHPHGGPVFAGPQLQPWTCTNPGAVDAQCNQPPEYAFFYKSSTPLMNGLQPYDPENPPDDVASTTTDQGVTVPFIVRVETGYQDRDQYKIATLYQPDQPWTATAPQPQFNHKLVINHGFACGIDYQTGSAPSVIPGSGTDIPVVGGQLLPFGLPVEVLKDATELALGKGFAVMSTALDHAGHNCNVALQAESLVMAKERVIEQYGELRYTIGQGCSGGSLTQQQVANAYPGIYQGILPTCSFPDAWSTATQFLDYHLTLAYFFDPSKWAPGVVWLPTQMANVQDHLAIVNSQVSDSAQFHVAVPTHACAGVSEEQRYHPETNPGGVRCSVQDAAINLLGPRPPALWSPMEKQIGRGFAGFPLDNIGVQYGLKALQQGLILPAQFVDLNVKIGAADQDANVIPERVAAVQPALANAYRSGMINQGNNMDQVAIIDCRGPDPGAFHDAYRAYAMRARLDRAHGHHGNQLIWEGPVLIMGDNSCAQNSFAAMDRWLAAVEQDSGNAPLAQKIVTNKPADLKDACFDGVGQKLLDQVCGPLVVGIYGTPRTGAGDAITTDTNKCQLKPMDRNDNYGLFGFTDEQWAQLQAVFPEGVCDYSKPGVSQQPTIPWQQYGTADTVIYGGKPMSAPPANSGLGWASPAFQVFAR</sequence>
<organism evidence="3 4">
    <name type="scientific">Solimonas fluminis</name>
    <dbReference type="NCBI Taxonomy" id="2086571"/>
    <lineage>
        <taxon>Bacteria</taxon>
        <taxon>Pseudomonadati</taxon>
        <taxon>Pseudomonadota</taxon>
        <taxon>Gammaproteobacteria</taxon>
        <taxon>Nevskiales</taxon>
        <taxon>Nevskiaceae</taxon>
        <taxon>Solimonas</taxon>
    </lineage>
</organism>
<feature type="chain" id="PRO_5015529273" description="DUF6351 domain-containing protein" evidence="1">
    <location>
        <begin position="28"/>
        <end position="781"/>
    </location>
</feature>
<dbReference type="OrthoDB" id="3078806at2"/>
<keyword evidence="1" id="KW-0732">Signal</keyword>
<gene>
    <name evidence="3" type="ORF">C3942_17985</name>
</gene>
<feature type="signal peptide" evidence="1">
    <location>
        <begin position="1"/>
        <end position="27"/>
    </location>
</feature>